<reference evidence="3" key="1">
    <citation type="journal article" date="2019" name="Int. J. Syst. Evol. Microbiol.">
        <title>The Global Catalogue of Microorganisms (GCM) 10K type strain sequencing project: providing services to taxonomists for standard genome sequencing and annotation.</title>
        <authorList>
            <consortium name="The Broad Institute Genomics Platform"/>
            <consortium name="The Broad Institute Genome Sequencing Center for Infectious Disease"/>
            <person name="Wu L."/>
            <person name="Ma J."/>
        </authorList>
    </citation>
    <scope>NUCLEOTIDE SEQUENCE [LARGE SCALE GENOMIC DNA]</scope>
    <source>
        <strain evidence="3">SYNS20</strain>
    </source>
</reference>
<feature type="domain" description="Transposase IS701-like DDE" evidence="1">
    <location>
        <begin position="26"/>
        <end position="281"/>
    </location>
</feature>
<dbReference type="EMBL" id="JBHTCF010000031">
    <property type="protein sequence ID" value="MFC7310326.1"/>
    <property type="molecule type" value="Genomic_DNA"/>
</dbReference>
<evidence type="ECO:0000259" key="1">
    <source>
        <dbReference type="Pfam" id="PF13546"/>
    </source>
</evidence>
<comment type="caution">
    <text evidence="2">The sequence shown here is derived from an EMBL/GenBank/DDBJ whole genome shotgun (WGS) entry which is preliminary data.</text>
</comment>
<evidence type="ECO:0000313" key="2">
    <source>
        <dbReference type="EMBL" id="MFC7310326.1"/>
    </source>
</evidence>
<organism evidence="2 3">
    <name type="scientific">Streptomyces monticola</name>
    <dbReference type="NCBI Taxonomy" id="2666263"/>
    <lineage>
        <taxon>Bacteria</taxon>
        <taxon>Bacillati</taxon>
        <taxon>Actinomycetota</taxon>
        <taxon>Actinomycetes</taxon>
        <taxon>Kitasatosporales</taxon>
        <taxon>Streptomycetaceae</taxon>
        <taxon>Streptomyces</taxon>
    </lineage>
</organism>
<dbReference type="InterPro" id="IPR039365">
    <property type="entry name" value="IS701-like"/>
</dbReference>
<name>A0ABW2JXK5_9ACTN</name>
<dbReference type="PANTHER" id="PTHR33627:SF1">
    <property type="entry name" value="TRANSPOSASE"/>
    <property type="match status" value="1"/>
</dbReference>
<dbReference type="Pfam" id="PF13546">
    <property type="entry name" value="DDE_5"/>
    <property type="match status" value="1"/>
</dbReference>
<sequence length="392" mass="43441">MADHNRPSTLEPVPGPQVSSFAQAIFGHMARADQRRWAQAYLQGLLTTPGRKSVRRLAATVSGSPTAAMSLQQFVNASPWEWAPARRELTRLAERHTKPRAWTVGNAILPKRGDYSCGVHRRFVPAAGRTINCQVGIGLFVSSDEEVIPVDWRLLLPQQWTDDDGMRARARIPESLGCRPMWAQVLNLIDTMASRTSQPRVPVVADMSECTDVDPLLHGLSRRGHEFVIAVPSTLQVIGGSASRPAPAAAEAGQHGRPAQDFVRRHSARQRLATADRQRRQVQFLSQPVRLPGMGHTYRLFTEWRPAGAPAPRVWITNLVGHNIDHLVGLTRLYSGTNAAIDSLERDFGLLDFEGRSFPGWHHHMTLASAAYAYSRLRRCAGTEDGWLDLSA</sequence>
<dbReference type="InterPro" id="IPR038721">
    <property type="entry name" value="IS701-like_DDE_dom"/>
</dbReference>
<proteinExistence type="predicted"/>
<dbReference type="Proteomes" id="UP001596523">
    <property type="component" value="Unassembled WGS sequence"/>
</dbReference>
<protein>
    <submittedName>
        <fullName evidence="2">IS701 family transposase</fullName>
    </submittedName>
</protein>
<evidence type="ECO:0000313" key="3">
    <source>
        <dbReference type="Proteomes" id="UP001596523"/>
    </source>
</evidence>
<keyword evidence="3" id="KW-1185">Reference proteome</keyword>
<accession>A0ABW2JXK5</accession>
<gene>
    <name evidence="2" type="ORF">ACFQVC_39705</name>
</gene>
<dbReference type="PANTHER" id="PTHR33627">
    <property type="entry name" value="TRANSPOSASE"/>
    <property type="match status" value="1"/>
</dbReference>
<dbReference type="RefSeq" id="WP_381840628.1">
    <property type="nucleotide sequence ID" value="NZ_JBHTCF010000031.1"/>
</dbReference>